<evidence type="ECO:0000313" key="3">
    <source>
        <dbReference type="Proteomes" id="UP000749646"/>
    </source>
</evidence>
<accession>A0A9P6IKQ1</accession>
<keyword evidence="3" id="KW-1185">Reference proteome</keyword>
<dbReference type="Proteomes" id="UP000749646">
    <property type="component" value="Unassembled WGS sequence"/>
</dbReference>
<comment type="caution">
    <text evidence="2">The sequence shown here is derived from an EMBL/GenBank/DDBJ whole genome shotgun (WGS) entry which is preliminary data.</text>
</comment>
<gene>
    <name evidence="2" type="ORF">BGZ65_003319</name>
</gene>
<evidence type="ECO:0000256" key="1">
    <source>
        <dbReference type="SAM" id="MobiDB-lite"/>
    </source>
</evidence>
<protein>
    <submittedName>
        <fullName evidence="2">Uncharacterized protein</fullName>
    </submittedName>
</protein>
<evidence type="ECO:0000313" key="2">
    <source>
        <dbReference type="EMBL" id="KAF9935528.1"/>
    </source>
</evidence>
<dbReference type="AlphaFoldDB" id="A0A9P6IKQ1"/>
<organism evidence="2 3">
    <name type="scientific">Modicella reniformis</name>
    <dbReference type="NCBI Taxonomy" id="1440133"/>
    <lineage>
        <taxon>Eukaryota</taxon>
        <taxon>Fungi</taxon>
        <taxon>Fungi incertae sedis</taxon>
        <taxon>Mucoromycota</taxon>
        <taxon>Mortierellomycotina</taxon>
        <taxon>Mortierellomycetes</taxon>
        <taxon>Mortierellales</taxon>
        <taxon>Mortierellaceae</taxon>
        <taxon>Modicella</taxon>
    </lineage>
</organism>
<feature type="compositionally biased region" description="Polar residues" evidence="1">
    <location>
        <begin position="15"/>
        <end position="39"/>
    </location>
</feature>
<name>A0A9P6IKQ1_9FUNG</name>
<feature type="region of interest" description="Disordered" evidence="1">
    <location>
        <begin position="1"/>
        <end position="73"/>
    </location>
</feature>
<reference evidence="2" key="1">
    <citation type="journal article" date="2020" name="Fungal Divers.">
        <title>Resolving the Mortierellaceae phylogeny through synthesis of multi-gene phylogenetics and phylogenomics.</title>
        <authorList>
            <person name="Vandepol N."/>
            <person name="Liber J."/>
            <person name="Desiro A."/>
            <person name="Na H."/>
            <person name="Kennedy M."/>
            <person name="Barry K."/>
            <person name="Grigoriev I.V."/>
            <person name="Miller A.N."/>
            <person name="O'Donnell K."/>
            <person name="Stajich J.E."/>
            <person name="Bonito G."/>
        </authorList>
    </citation>
    <scope>NUCLEOTIDE SEQUENCE</scope>
    <source>
        <strain evidence="2">MES-2147</strain>
    </source>
</reference>
<proteinExistence type="predicted"/>
<sequence length="121" mass="12915">MDECTSRSAPHKDSATSTQIFIQNEDSNQTARSAGNNEAISVEAVNQGAGQPLGINPTTPTAKKKGTTLKPVKASTGKANLVRVIAREHPTVTIEAANLERAMGESSLVPEVERVSRRLYD</sequence>
<dbReference type="EMBL" id="JAAAHW010009869">
    <property type="protein sequence ID" value="KAF9935528.1"/>
    <property type="molecule type" value="Genomic_DNA"/>
</dbReference>